<protein>
    <submittedName>
        <fullName evidence="2">Uncharacterized protein</fullName>
    </submittedName>
</protein>
<gene>
    <name evidence="2" type="ORF">Tco_0770445</name>
</gene>
<sequence>MEKRKVSDELETEIGGEICDVDDSGISFEDVENKKHNDNEDRLDDALMDKQFDNNDYENKQFDNNECLDDGVQLDKGFKASDTEDLNAKDRGTNEETGNSSDKKSYASAMLGSHKWTRTKKLRSLEDTRQKSSSLVG</sequence>
<comment type="caution">
    <text evidence="2">The sequence shown here is derived from an EMBL/GenBank/DDBJ whole genome shotgun (WGS) entry which is preliminary data.</text>
</comment>
<accession>A0ABQ4ZC88</accession>
<feature type="region of interest" description="Disordered" evidence="1">
    <location>
        <begin position="78"/>
        <end position="137"/>
    </location>
</feature>
<reference evidence="2" key="1">
    <citation type="journal article" date="2022" name="Int. J. Mol. Sci.">
        <title>Draft Genome of Tanacetum Coccineum: Genomic Comparison of Closely Related Tanacetum-Family Plants.</title>
        <authorList>
            <person name="Yamashiro T."/>
            <person name="Shiraishi A."/>
            <person name="Nakayama K."/>
            <person name="Satake H."/>
        </authorList>
    </citation>
    <scope>NUCLEOTIDE SEQUENCE</scope>
</reference>
<evidence type="ECO:0000256" key="1">
    <source>
        <dbReference type="SAM" id="MobiDB-lite"/>
    </source>
</evidence>
<keyword evidence="3" id="KW-1185">Reference proteome</keyword>
<proteinExistence type="predicted"/>
<evidence type="ECO:0000313" key="3">
    <source>
        <dbReference type="Proteomes" id="UP001151760"/>
    </source>
</evidence>
<name>A0ABQ4ZC88_9ASTR</name>
<feature type="region of interest" description="Disordered" evidence="1">
    <location>
        <begin position="1"/>
        <end position="25"/>
    </location>
</feature>
<dbReference type="EMBL" id="BQNB010011227">
    <property type="protein sequence ID" value="GJS87809.1"/>
    <property type="molecule type" value="Genomic_DNA"/>
</dbReference>
<dbReference type="Proteomes" id="UP001151760">
    <property type="component" value="Unassembled WGS sequence"/>
</dbReference>
<organism evidence="2 3">
    <name type="scientific">Tanacetum coccineum</name>
    <dbReference type="NCBI Taxonomy" id="301880"/>
    <lineage>
        <taxon>Eukaryota</taxon>
        <taxon>Viridiplantae</taxon>
        <taxon>Streptophyta</taxon>
        <taxon>Embryophyta</taxon>
        <taxon>Tracheophyta</taxon>
        <taxon>Spermatophyta</taxon>
        <taxon>Magnoliopsida</taxon>
        <taxon>eudicotyledons</taxon>
        <taxon>Gunneridae</taxon>
        <taxon>Pentapetalae</taxon>
        <taxon>asterids</taxon>
        <taxon>campanulids</taxon>
        <taxon>Asterales</taxon>
        <taxon>Asteraceae</taxon>
        <taxon>Asteroideae</taxon>
        <taxon>Anthemideae</taxon>
        <taxon>Anthemidinae</taxon>
        <taxon>Tanacetum</taxon>
    </lineage>
</organism>
<evidence type="ECO:0000313" key="2">
    <source>
        <dbReference type="EMBL" id="GJS87809.1"/>
    </source>
</evidence>
<reference evidence="2" key="2">
    <citation type="submission" date="2022-01" db="EMBL/GenBank/DDBJ databases">
        <authorList>
            <person name="Yamashiro T."/>
            <person name="Shiraishi A."/>
            <person name="Satake H."/>
            <person name="Nakayama K."/>
        </authorList>
    </citation>
    <scope>NUCLEOTIDE SEQUENCE</scope>
</reference>
<feature type="compositionally biased region" description="Basic and acidic residues" evidence="1">
    <location>
        <begin position="78"/>
        <end position="94"/>
    </location>
</feature>
<feature type="compositionally biased region" description="Acidic residues" evidence="1">
    <location>
        <begin position="9"/>
        <end position="23"/>
    </location>
</feature>